<feature type="signal peptide" evidence="1">
    <location>
        <begin position="1"/>
        <end position="15"/>
    </location>
</feature>
<feature type="chain" id="PRO_5044245707" description="Fe-S cluster assembly protein SufD" evidence="1">
    <location>
        <begin position="16"/>
        <end position="497"/>
    </location>
</feature>
<dbReference type="SUPFAM" id="SSF101960">
    <property type="entry name" value="Stabilizer of iron transporter SufD"/>
    <property type="match status" value="1"/>
</dbReference>
<feature type="domain" description="SUF system FeS cluster assembly SufBD core" evidence="2">
    <location>
        <begin position="228"/>
        <end position="455"/>
    </location>
</feature>
<accession>A0AB34IRW6</accession>
<feature type="domain" description="SUF system FeS cluster assembly SufBD N-terminal" evidence="3">
    <location>
        <begin position="65"/>
        <end position="214"/>
    </location>
</feature>
<evidence type="ECO:0008006" key="6">
    <source>
        <dbReference type="Google" id="ProtNLM"/>
    </source>
</evidence>
<dbReference type="PANTHER" id="PTHR43575:SF1">
    <property type="entry name" value="PROTEIN ABCI7, CHLOROPLASTIC"/>
    <property type="match status" value="1"/>
</dbReference>
<organism evidence="4 5">
    <name type="scientific">Prymnesium parvum</name>
    <name type="common">Toxic golden alga</name>
    <dbReference type="NCBI Taxonomy" id="97485"/>
    <lineage>
        <taxon>Eukaryota</taxon>
        <taxon>Haptista</taxon>
        <taxon>Haptophyta</taxon>
        <taxon>Prymnesiophyceae</taxon>
        <taxon>Prymnesiales</taxon>
        <taxon>Prymnesiaceae</taxon>
        <taxon>Prymnesium</taxon>
    </lineage>
</organism>
<comment type="caution">
    <text evidence="4">The sequence shown here is derived from an EMBL/GenBank/DDBJ whole genome shotgun (WGS) entry which is preliminary data.</text>
</comment>
<dbReference type="InterPro" id="IPR045595">
    <property type="entry name" value="SufBD_N"/>
</dbReference>
<keyword evidence="1" id="KW-0732">Signal</keyword>
<dbReference type="GO" id="GO:0016226">
    <property type="term" value="P:iron-sulfur cluster assembly"/>
    <property type="evidence" value="ECO:0007669"/>
    <property type="project" value="InterPro"/>
</dbReference>
<evidence type="ECO:0000313" key="5">
    <source>
        <dbReference type="Proteomes" id="UP001515480"/>
    </source>
</evidence>
<evidence type="ECO:0000313" key="4">
    <source>
        <dbReference type="EMBL" id="KAL1506911.1"/>
    </source>
</evidence>
<dbReference type="InterPro" id="IPR037284">
    <property type="entry name" value="SUF_FeS_clus_asmbl_SufBD_sf"/>
</dbReference>
<dbReference type="Proteomes" id="UP001515480">
    <property type="component" value="Unassembled WGS sequence"/>
</dbReference>
<dbReference type="InterPro" id="IPR011542">
    <property type="entry name" value="SUF_FeS_clus_asmbl_SufD"/>
</dbReference>
<dbReference type="InterPro" id="IPR000825">
    <property type="entry name" value="SUF_FeS_clus_asmbl_SufBD_core"/>
</dbReference>
<dbReference type="InterPro" id="IPR055346">
    <property type="entry name" value="Fe-S_cluster_assembly_SufBD"/>
</dbReference>
<dbReference type="Pfam" id="PF01458">
    <property type="entry name" value="SUFBD_core"/>
    <property type="match status" value="1"/>
</dbReference>
<reference evidence="4 5" key="1">
    <citation type="journal article" date="2024" name="Science">
        <title>Giant polyketide synthase enzymes in the biosynthesis of giant marine polyether toxins.</title>
        <authorList>
            <person name="Fallon T.R."/>
            <person name="Shende V.V."/>
            <person name="Wierzbicki I.H."/>
            <person name="Pendleton A.L."/>
            <person name="Watervoot N.F."/>
            <person name="Auber R.P."/>
            <person name="Gonzalez D.J."/>
            <person name="Wisecaver J.H."/>
            <person name="Moore B.S."/>
        </authorList>
    </citation>
    <scope>NUCLEOTIDE SEQUENCE [LARGE SCALE GENOMIC DNA]</scope>
    <source>
        <strain evidence="4 5">12B1</strain>
    </source>
</reference>
<proteinExistence type="predicted"/>
<keyword evidence="5" id="KW-1185">Reference proteome</keyword>
<sequence length="497" mass="52513">MLRTCLLGSLALAHAFSFSSPRCGGGRHESVLLSLAPSPAPLAPTPPSDPWFSASLASRPPPRVASLAAAREGAASLLAAAARPRRKDEAWRRTDLSALFAAQLALPSGEVAAAALEEEMEVSAGARLVLVDGAVSEELTDLSALPEGVLVGSVGSMDAVASARVMKQLETIPEADADKRTELGAYTFAALNQASLADVACIYLPPDVEVSQPLFVFMLSSGSTSGLGASHPNLVVNLDRGSSLSLVQSYSASKAADSDYFTNALTRVTLGPDSRLRHSYLQEQGLGAFHIDSVFVDVQESARYESQMVSTGARISRLNVGVSLTGSGASCQVQGLALGAETQLVDFHTFIRHASPDCQSSQEQRNAVADRARVVFRGAVVVPRGADNTTANQLCRTLLLSDTSRADIAPTLEIATDDVKCTHGATIADLDDEMIFYLQARGLGRLEARSLLLEGWARTFMSQVPSEAARRRAAVKASLLAPETGERVVRLQQLTSI</sequence>
<gene>
    <name evidence="4" type="ORF">AB1Y20_007775</name>
</gene>
<protein>
    <recommendedName>
        <fullName evidence="6">Fe-S cluster assembly protein SufD</fullName>
    </recommendedName>
</protein>
<dbReference type="NCBIfam" id="TIGR01981">
    <property type="entry name" value="sufD"/>
    <property type="match status" value="1"/>
</dbReference>
<dbReference type="Pfam" id="PF19295">
    <property type="entry name" value="SufBD_N"/>
    <property type="match status" value="1"/>
</dbReference>
<evidence type="ECO:0000256" key="1">
    <source>
        <dbReference type="SAM" id="SignalP"/>
    </source>
</evidence>
<dbReference type="AlphaFoldDB" id="A0AB34IRW6"/>
<evidence type="ECO:0000259" key="3">
    <source>
        <dbReference type="Pfam" id="PF19295"/>
    </source>
</evidence>
<dbReference type="PANTHER" id="PTHR43575">
    <property type="entry name" value="PROTEIN ABCI7, CHLOROPLASTIC"/>
    <property type="match status" value="1"/>
</dbReference>
<dbReference type="EMBL" id="JBGBPQ010000018">
    <property type="protein sequence ID" value="KAL1506911.1"/>
    <property type="molecule type" value="Genomic_DNA"/>
</dbReference>
<name>A0AB34IRW6_PRYPA</name>
<evidence type="ECO:0000259" key="2">
    <source>
        <dbReference type="Pfam" id="PF01458"/>
    </source>
</evidence>